<dbReference type="InterPro" id="IPR008536">
    <property type="entry name" value="DUF818"/>
</dbReference>
<evidence type="ECO:0000313" key="4">
    <source>
        <dbReference type="Proteomes" id="UP000751190"/>
    </source>
</evidence>
<accession>A0A8J5XJJ4</accession>
<gene>
    <name evidence="3" type="ORF">KFE25_005423</name>
</gene>
<dbReference type="Gene3D" id="3.40.50.1820">
    <property type="entry name" value="alpha/beta hydrolase"/>
    <property type="match status" value="1"/>
</dbReference>
<protein>
    <submittedName>
        <fullName evidence="3">Uncharacterized protein</fullName>
    </submittedName>
</protein>
<feature type="region of interest" description="Disordered" evidence="1">
    <location>
        <begin position="464"/>
        <end position="484"/>
    </location>
</feature>
<evidence type="ECO:0000256" key="2">
    <source>
        <dbReference type="SAM" id="Phobius"/>
    </source>
</evidence>
<dbReference type="EMBL" id="JAGTXO010000009">
    <property type="protein sequence ID" value="KAG8465853.1"/>
    <property type="molecule type" value="Genomic_DNA"/>
</dbReference>
<name>A0A8J5XJJ4_DIALT</name>
<keyword evidence="4" id="KW-1185">Reference proteome</keyword>
<dbReference type="PANTHER" id="PTHR12277:SF81">
    <property type="entry name" value="PROTEIN ABHD13"/>
    <property type="match status" value="1"/>
</dbReference>
<comment type="caution">
    <text evidence="3">The sequence shown here is derived from an EMBL/GenBank/DDBJ whole genome shotgun (WGS) entry which is preliminary data.</text>
</comment>
<proteinExistence type="predicted"/>
<keyword evidence="2" id="KW-1133">Transmembrane helix</keyword>
<feature type="transmembrane region" description="Helical" evidence="2">
    <location>
        <begin position="20"/>
        <end position="39"/>
    </location>
</feature>
<dbReference type="Proteomes" id="UP000751190">
    <property type="component" value="Unassembled WGS sequence"/>
</dbReference>
<dbReference type="PANTHER" id="PTHR12277">
    <property type="entry name" value="ALPHA/BETA HYDROLASE DOMAIN-CONTAINING PROTEIN"/>
    <property type="match status" value="1"/>
</dbReference>
<sequence length="484" mass="53051">MELGRLELAWHTDERVRWGLWALLVAAGLVVLRAIGYRFSRVVGLIVLMGQLPGDVAGFVDHLAAEPLGALRSLSCGDVWHFVSAAVVFPRKMSVRGVDSNLLRLERIRLRYELEGWEHVRFTTADGVRLDGARHAPPRSASRRRWVIFFNANMQKYEEWFFYFHRYVREAKVGMLVFNWRGVAHSDGYITCIDDLVADGTAALRLLIDEGVDPRHILIHGLSIGACIAALVRARQPVGEHGPVLLDRPFSSLSRVLGGYVEFAMGPRPAAGKLGCRRSLSRALSRAALETLAAIVGFILVATGWEGRTLRGFRKLHAVRIVTYHQHDNIIHVARASLYEQLAREERAGRLQPAVDAAASPSMLARAPAVRWHVLELATPNEEWQPHDMPLFLDQQWFNILALLSGALGGARESIAQAAAGSRATAGALKPGPARGAGSLEGQLSVSERMRALGSLFGGRPAPARADVDEAGVGSESGGYVRML</sequence>
<organism evidence="3 4">
    <name type="scientific">Diacronema lutheri</name>
    <name type="common">Unicellular marine alga</name>
    <name type="synonym">Monochrysis lutheri</name>
    <dbReference type="NCBI Taxonomy" id="2081491"/>
    <lineage>
        <taxon>Eukaryota</taxon>
        <taxon>Haptista</taxon>
        <taxon>Haptophyta</taxon>
        <taxon>Pavlovophyceae</taxon>
        <taxon>Pavlovales</taxon>
        <taxon>Pavlovaceae</taxon>
        <taxon>Diacronema</taxon>
    </lineage>
</organism>
<keyword evidence="2" id="KW-0472">Membrane</keyword>
<evidence type="ECO:0000256" key="1">
    <source>
        <dbReference type="SAM" id="MobiDB-lite"/>
    </source>
</evidence>
<evidence type="ECO:0000313" key="3">
    <source>
        <dbReference type="EMBL" id="KAG8465853.1"/>
    </source>
</evidence>
<dbReference type="OrthoDB" id="446723at2759"/>
<keyword evidence="2" id="KW-0812">Transmembrane</keyword>
<dbReference type="Pfam" id="PF05677">
    <property type="entry name" value="DUF818"/>
    <property type="match status" value="1"/>
</dbReference>
<dbReference type="SUPFAM" id="SSF53474">
    <property type="entry name" value="alpha/beta-Hydrolases"/>
    <property type="match status" value="1"/>
</dbReference>
<feature type="transmembrane region" description="Helical" evidence="2">
    <location>
        <begin position="287"/>
        <end position="305"/>
    </location>
</feature>
<dbReference type="InterPro" id="IPR029058">
    <property type="entry name" value="AB_hydrolase_fold"/>
</dbReference>
<dbReference type="AlphaFoldDB" id="A0A8J5XJJ4"/>
<reference evidence="3" key="1">
    <citation type="submission" date="2021-05" db="EMBL/GenBank/DDBJ databases">
        <title>The genome of the haptophyte Pavlova lutheri (Diacronema luteri, Pavlovales) - a model for lipid biosynthesis in eukaryotic algae.</title>
        <authorList>
            <person name="Hulatt C.J."/>
            <person name="Posewitz M.C."/>
        </authorList>
    </citation>
    <scope>NUCLEOTIDE SEQUENCE</scope>
    <source>
        <strain evidence="3">NIVA-4/92</strain>
    </source>
</reference>